<keyword evidence="1" id="KW-0808">Transferase</keyword>
<dbReference type="InterPro" id="IPR016181">
    <property type="entry name" value="Acyl_CoA_acyltransferase"/>
</dbReference>
<dbReference type="PROSITE" id="PS51186">
    <property type="entry name" value="GNAT"/>
    <property type="match status" value="2"/>
</dbReference>
<evidence type="ECO:0000313" key="5">
    <source>
        <dbReference type="Proteomes" id="UP000616839"/>
    </source>
</evidence>
<dbReference type="InterPro" id="IPR050832">
    <property type="entry name" value="Bact_Acetyltransf"/>
</dbReference>
<feature type="domain" description="N-acetyltransferase" evidence="3">
    <location>
        <begin position="11"/>
        <end position="152"/>
    </location>
</feature>
<organism evidence="4 5">
    <name type="scientific">Nocardioides donggukensis</name>
    <dbReference type="NCBI Taxonomy" id="2774019"/>
    <lineage>
        <taxon>Bacteria</taxon>
        <taxon>Bacillati</taxon>
        <taxon>Actinomycetota</taxon>
        <taxon>Actinomycetes</taxon>
        <taxon>Propionibacteriales</taxon>
        <taxon>Nocardioidaceae</taxon>
        <taxon>Nocardioides</taxon>
    </lineage>
</organism>
<evidence type="ECO:0000259" key="3">
    <source>
        <dbReference type="PROSITE" id="PS51186"/>
    </source>
</evidence>
<sequence length="312" mass="33123">MEPLDGLPAGLTARPLVDEDAAAVTALVAANELADLGEVAIEEADIVGEWRRPSFDLAASTVGVVAAGGLVGFAEWSGGDRADAAVHPDHHGRGLGTALAHWLQRVAASGGAARVGMPVPRGSAGDRLLASLGWQVRWESWVLRLPEGREVPARSLPAGHTVREAGPADREAVWRVLEDAFLEWSDRERQSLGDFAAQVWERPGAAGWNLRVVTDDTGAVVGAVHVTGSDGYADVARVGVHRDHRRRGLAQALLADAFRAGREHGFPRAELATDSRTGALDLYLGVGMEVVQTWLNRAVELPVPATDRVPGR</sequence>
<keyword evidence="5" id="KW-1185">Reference proteome</keyword>
<dbReference type="GO" id="GO:0016747">
    <property type="term" value="F:acyltransferase activity, transferring groups other than amino-acyl groups"/>
    <property type="evidence" value="ECO:0007669"/>
    <property type="project" value="InterPro"/>
</dbReference>
<dbReference type="EMBL" id="JACYXZ010000005">
    <property type="protein sequence ID" value="MBD8871091.1"/>
    <property type="molecule type" value="Genomic_DNA"/>
</dbReference>
<name>A0A927KB71_9ACTN</name>
<protein>
    <submittedName>
        <fullName evidence="4">GNAT family N-acetyltransferase</fullName>
    </submittedName>
</protein>
<dbReference type="CDD" id="cd04301">
    <property type="entry name" value="NAT_SF"/>
    <property type="match status" value="2"/>
</dbReference>
<dbReference type="AlphaFoldDB" id="A0A927KB71"/>
<feature type="domain" description="N-acetyltransferase" evidence="3">
    <location>
        <begin position="160"/>
        <end position="306"/>
    </location>
</feature>
<evidence type="ECO:0000256" key="1">
    <source>
        <dbReference type="ARBA" id="ARBA00022679"/>
    </source>
</evidence>
<proteinExistence type="predicted"/>
<dbReference type="Proteomes" id="UP000616839">
    <property type="component" value="Unassembled WGS sequence"/>
</dbReference>
<dbReference type="PANTHER" id="PTHR43877">
    <property type="entry name" value="AMINOALKYLPHOSPHONATE N-ACETYLTRANSFERASE-RELATED-RELATED"/>
    <property type="match status" value="1"/>
</dbReference>
<dbReference type="PANTHER" id="PTHR43877:SF1">
    <property type="entry name" value="ACETYLTRANSFERASE"/>
    <property type="match status" value="1"/>
</dbReference>
<dbReference type="RefSeq" id="WP_192144428.1">
    <property type="nucleotide sequence ID" value="NZ_JACYXZ010000005.1"/>
</dbReference>
<evidence type="ECO:0000313" key="4">
    <source>
        <dbReference type="EMBL" id="MBD8871091.1"/>
    </source>
</evidence>
<dbReference type="Pfam" id="PF00583">
    <property type="entry name" value="Acetyltransf_1"/>
    <property type="match status" value="2"/>
</dbReference>
<comment type="caution">
    <text evidence="4">The sequence shown here is derived from an EMBL/GenBank/DDBJ whole genome shotgun (WGS) entry which is preliminary data.</text>
</comment>
<dbReference type="Gene3D" id="3.40.630.30">
    <property type="match status" value="1"/>
</dbReference>
<keyword evidence="2" id="KW-0012">Acyltransferase</keyword>
<reference evidence="4" key="1">
    <citation type="submission" date="2020-09" db="EMBL/GenBank/DDBJ databases">
        <title>Nocardioides sp. strain MJB4 16S ribosomal RNA gene Genome sequencing and assembly.</title>
        <authorList>
            <person name="Kim I."/>
        </authorList>
    </citation>
    <scope>NUCLEOTIDE SEQUENCE</scope>
    <source>
        <strain evidence="4">MJB4</strain>
    </source>
</reference>
<gene>
    <name evidence="4" type="ORF">IE331_15805</name>
</gene>
<dbReference type="InterPro" id="IPR000182">
    <property type="entry name" value="GNAT_dom"/>
</dbReference>
<evidence type="ECO:0000256" key="2">
    <source>
        <dbReference type="ARBA" id="ARBA00023315"/>
    </source>
</evidence>
<accession>A0A927KB71</accession>
<dbReference type="SUPFAM" id="SSF55729">
    <property type="entry name" value="Acyl-CoA N-acyltransferases (Nat)"/>
    <property type="match status" value="2"/>
</dbReference>